<name>A0ACA9SSF2_9GLOM</name>
<reference evidence="1" key="1">
    <citation type="submission" date="2021-06" db="EMBL/GenBank/DDBJ databases">
        <authorList>
            <person name="Kallberg Y."/>
            <person name="Tangrot J."/>
            <person name="Rosling A."/>
        </authorList>
    </citation>
    <scope>NUCLEOTIDE SEQUENCE</scope>
    <source>
        <strain evidence="1">MA461A</strain>
    </source>
</reference>
<organism evidence="1 2">
    <name type="scientific">Racocetra persica</name>
    <dbReference type="NCBI Taxonomy" id="160502"/>
    <lineage>
        <taxon>Eukaryota</taxon>
        <taxon>Fungi</taxon>
        <taxon>Fungi incertae sedis</taxon>
        <taxon>Mucoromycota</taxon>
        <taxon>Glomeromycotina</taxon>
        <taxon>Glomeromycetes</taxon>
        <taxon>Diversisporales</taxon>
        <taxon>Gigasporaceae</taxon>
        <taxon>Racocetra</taxon>
    </lineage>
</organism>
<gene>
    <name evidence="1" type="ORF">RPERSI_LOCUS34344</name>
</gene>
<feature type="non-terminal residue" evidence="1">
    <location>
        <position position="1"/>
    </location>
</feature>
<evidence type="ECO:0000313" key="2">
    <source>
        <dbReference type="Proteomes" id="UP000789920"/>
    </source>
</evidence>
<accession>A0ACA9SSF2</accession>
<dbReference type="EMBL" id="CAJVQC010153156">
    <property type="protein sequence ID" value="CAG8846851.1"/>
    <property type="molecule type" value="Genomic_DNA"/>
</dbReference>
<comment type="caution">
    <text evidence="1">The sequence shown here is derived from an EMBL/GenBank/DDBJ whole genome shotgun (WGS) entry which is preliminary data.</text>
</comment>
<dbReference type="Proteomes" id="UP000789920">
    <property type="component" value="Unassembled WGS sequence"/>
</dbReference>
<proteinExistence type="predicted"/>
<feature type="non-terminal residue" evidence="1">
    <location>
        <position position="100"/>
    </location>
</feature>
<evidence type="ECO:0000313" key="1">
    <source>
        <dbReference type="EMBL" id="CAG8846851.1"/>
    </source>
</evidence>
<keyword evidence="2" id="KW-1185">Reference proteome</keyword>
<sequence length="100" mass="11477">DSPKLGIKQLYEIQDLINATPLLVDMGHINFTITSGFDALTADQWKTWVLIYSTYVLYKFLDEADRQCWQAFVTPVSIWSQRIITKAEIEAGNIAMMTFL</sequence>
<protein>
    <submittedName>
        <fullName evidence="1">35987_t:CDS:1</fullName>
    </submittedName>
</protein>